<protein>
    <submittedName>
        <fullName evidence="2">Uncharacterized protein</fullName>
    </submittedName>
</protein>
<feature type="transmembrane region" description="Helical" evidence="1">
    <location>
        <begin position="125"/>
        <end position="142"/>
    </location>
</feature>
<feature type="transmembrane region" description="Helical" evidence="1">
    <location>
        <begin position="56"/>
        <end position="73"/>
    </location>
</feature>
<comment type="caution">
    <text evidence="2">The sequence shown here is derived from an EMBL/GenBank/DDBJ whole genome shotgun (WGS) entry which is preliminary data.</text>
</comment>
<evidence type="ECO:0000313" key="3">
    <source>
        <dbReference type="Proteomes" id="UP000632125"/>
    </source>
</evidence>
<organism evidence="2 3">
    <name type="scientific">Paenibacillus arenilitoris</name>
    <dbReference type="NCBI Taxonomy" id="2772299"/>
    <lineage>
        <taxon>Bacteria</taxon>
        <taxon>Bacillati</taxon>
        <taxon>Bacillota</taxon>
        <taxon>Bacilli</taxon>
        <taxon>Bacillales</taxon>
        <taxon>Paenibacillaceae</taxon>
        <taxon>Paenibacillus</taxon>
    </lineage>
</organism>
<keyword evidence="3" id="KW-1185">Reference proteome</keyword>
<evidence type="ECO:0000256" key="1">
    <source>
        <dbReference type="SAM" id="Phobius"/>
    </source>
</evidence>
<dbReference type="Proteomes" id="UP000632125">
    <property type="component" value="Unassembled WGS sequence"/>
</dbReference>
<proteinExistence type="predicted"/>
<feature type="transmembrane region" description="Helical" evidence="1">
    <location>
        <begin position="183"/>
        <end position="204"/>
    </location>
</feature>
<reference evidence="2" key="1">
    <citation type="submission" date="2020-09" db="EMBL/GenBank/DDBJ databases">
        <title>A novel bacterium of genus Paenibacillus, isolated from South China Sea.</title>
        <authorList>
            <person name="Huang H."/>
            <person name="Mo K."/>
            <person name="Hu Y."/>
        </authorList>
    </citation>
    <scope>NUCLEOTIDE SEQUENCE</scope>
    <source>
        <strain evidence="2">IB182493</strain>
    </source>
</reference>
<dbReference type="RefSeq" id="WP_190859342.1">
    <property type="nucleotide sequence ID" value="NZ_JACXIY010000008.1"/>
</dbReference>
<sequence length="209" mass="24380">MPKGWRDLRSFSRRRALIDDSEAAQPIRITPHLSTNINEIELFYWRCEGDEGPMEFIFFLLVNVGITIVFFTIRRKRLHPVEIFLYWCLSSLIFQNYSAIQTMNIKSSIVPDEWSPAFAHLLNRIMLYPVISLLFLNGYCAIKSRGTKVIYFLGWAAAATSVEWLSSIMGVFVHVWLKIGWSAAFWLFHNGALIGVMYMTRLALFRRRM</sequence>
<accession>A0A927CIN1</accession>
<keyword evidence="1" id="KW-0472">Membrane</keyword>
<feature type="transmembrane region" description="Helical" evidence="1">
    <location>
        <begin position="85"/>
        <end position="105"/>
    </location>
</feature>
<keyword evidence="1" id="KW-0812">Transmembrane</keyword>
<feature type="transmembrane region" description="Helical" evidence="1">
    <location>
        <begin position="149"/>
        <end position="177"/>
    </location>
</feature>
<dbReference type="EMBL" id="JACXIY010000008">
    <property type="protein sequence ID" value="MBD2868209.1"/>
    <property type="molecule type" value="Genomic_DNA"/>
</dbReference>
<name>A0A927CIN1_9BACL</name>
<evidence type="ECO:0000313" key="2">
    <source>
        <dbReference type="EMBL" id="MBD2868209.1"/>
    </source>
</evidence>
<gene>
    <name evidence="2" type="ORF">IDH41_06455</name>
</gene>
<dbReference type="AlphaFoldDB" id="A0A927CIN1"/>
<keyword evidence="1" id="KW-1133">Transmembrane helix</keyword>